<feature type="domain" description="TadE-like" evidence="2">
    <location>
        <begin position="22"/>
        <end position="58"/>
    </location>
</feature>
<evidence type="ECO:0000313" key="4">
    <source>
        <dbReference type="Proteomes" id="UP001597521"/>
    </source>
</evidence>
<sequence>MTVRGRRLRELLRRFAVAQRAVAAIEFALVFPFMLALYVGVVEGGALITVDRKVQSVAGAVGDLVARTNDSLPVGRLRDYFRAASGIMIPYSSDRLVQRVVLVEVRDNLTTRVEWCQQFTNDTMSVCTNYTTGSSFTLPDNLVNLARNQYVVVSEANYSYTPIARLVIAQPVNLFRRNHYMPRFPGKIRIQ</sequence>
<keyword evidence="1" id="KW-0812">Transmembrane</keyword>
<evidence type="ECO:0000259" key="2">
    <source>
        <dbReference type="Pfam" id="PF07811"/>
    </source>
</evidence>
<proteinExistence type="predicted"/>
<dbReference type="RefSeq" id="WP_386833579.1">
    <property type="nucleotide sequence ID" value="NZ_JBHUNP010000001.1"/>
</dbReference>
<dbReference type="InterPro" id="IPR012495">
    <property type="entry name" value="TadE-like_dom"/>
</dbReference>
<evidence type="ECO:0000313" key="3">
    <source>
        <dbReference type="EMBL" id="MFD2648414.1"/>
    </source>
</evidence>
<feature type="transmembrane region" description="Helical" evidence="1">
    <location>
        <begin position="21"/>
        <end position="41"/>
    </location>
</feature>
<keyword evidence="1" id="KW-0472">Membrane</keyword>
<protein>
    <submittedName>
        <fullName evidence="3">TadE/TadG family type IV pilus assembly protein</fullName>
    </submittedName>
</protein>
<organism evidence="3 4">
    <name type="scientific">Devosia albogilva</name>
    <dbReference type="NCBI Taxonomy" id="429726"/>
    <lineage>
        <taxon>Bacteria</taxon>
        <taxon>Pseudomonadati</taxon>
        <taxon>Pseudomonadota</taxon>
        <taxon>Alphaproteobacteria</taxon>
        <taxon>Hyphomicrobiales</taxon>
        <taxon>Devosiaceae</taxon>
        <taxon>Devosia</taxon>
    </lineage>
</organism>
<accession>A0ABW5QM78</accession>
<dbReference type="Proteomes" id="UP001597521">
    <property type="component" value="Unassembled WGS sequence"/>
</dbReference>
<keyword evidence="1" id="KW-1133">Transmembrane helix</keyword>
<dbReference type="EMBL" id="JBHUNP010000001">
    <property type="protein sequence ID" value="MFD2648414.1"/>
    <property type="molecule type" value="Genomic_DNA"/>
</dbReference>
<reference evidence="4" key="1">
    <citation type="journal article" date="2019" name="Int. J. Syst. Evol. Microbiol.">
        <title>The Global Catalogue of Microorganisms (GCM) 10K type strain sequencing project: providing services to taxonomists for standard genome sequencing and annotation.</title>
        <authorList>
            <consortium name="The Broad Institute Genomics Platform"/>
            <consortium name="The Broad Institute Genome Sequencing Center for Infectious Disease"/>
            <person name="Wu L."/>
            <person name="Ma J."/>
        </authorList>
    </citation>
    <scope>NUCLEOTIDE SEQUENCE [LARGE SCALE GENOMIC DNA]</scope>
    <source>
        <strain evidence="4">CCM 7427</strain>
    </source>
</reference>
<comment type="caution">
    <text evidence="3">The sequence shown here is derived from an EMBL/GenBank/DDBJ whole genome shotgun (WGS) entry which is preliminary data.</text>
</comment>
<evidence type="ECO:0000256" key="1">
    <source>
        <dbReference type="SAM" id="Phobius"/>
    </source>
</evidence>
<gene>
    <name evidence="3" type="ORF">ACFSX5_11480</name>
</gene>
<keyword evidence="4" id="KW-1185">Reference proteome</keyword>
<name>A0ABW5QM78_9HYPH</name>
<dbReference type="Pfam" id="PF07811">
    <property type="entry name" value="TadE"/>
    <property type="match status" value="1"/>
</dbReference>